<dbReference type="GeneID" id="78078678"/>
<keyword evidence="9" id="KW-1185">Reference proteome</keyword>
<keyword evidence="3" id="KW-0862">Zinc</keyword>
<reference evidence="7 8" key="1">
    <citation type="submission" date="2016-03" db="EMBL/GenBank/DDBJ databases">
        <title>Draft genome sequence of the Vibrio tubiashii subs. europaeus.</title>
        <authorList>
            <person name="Spinard E."/>
            <person name="Dubert J."/>
            <person name="Nelson D.R."/>
            <person name="Barja J.L."/>
        </authorList>
    </citation>
    <scope>NUCLEOTIDE SEQUENCE [LARGE SCALE GENOMIC DNA]</scope>
    <source>
        <strain evidence="8">PP-638</strain>
        <strain evidence="7">PP2-638</strain>
    </source>
</reference>
<proteinExistence type="inferred from homology"/>
<feature type="domain" description="CENP-V/GFA" evidence="5">
    <location>
        <begin position="5"/>
        <end position="121"/>
    </location>
</feature>
<dbReference type="Proteomes" id="UP000094761">
    <property type="component" value="Unassembled WGS sequence"/>
</dbReference>
<gene>
    <name evidence="7" type="ORF">AZ468_23365</name>
    <name evidence="6" type="ORF">OPW20_01350</name>
</gene>
<dbReference type="RefSeq" id="WP_069669590.1">
    <property type="nucleotide sequence ID" value="NZ_JAPFIM010000018.1"/>
</dbReference>
<evidence type="ECO:0000256" key="4">
    <source>
        <dbReference type="ARBA" id="ARBA00023239"/>
    </source>
</evidence>
<comment type="similarity">
    <text evidence="1">Belongs to the Gfa family.</text>
</comment>
<dbReference type="EMBL" id="LUAX01000007">
    <property type="protein sequence ID" value="OAM98453.1"/>
    <property type="molecule type" value="Genomic_DNA"/>
</dbReference>
<dbReference type="Pfam" id="PF04828">
    <property type="entry name" value="GFA"/>
    <property type="match status" value="1"/>
</dbReference>
<dbReference type="SUPFAM" id="SSF51316">
    <property type="entry name" value="Mss4-like"/>
    <property type="match status" value="1"/>
</dbReference>
<dbReference type="Gene3D" id="3.90.1590.10">
    <property type="entry name" value="glutathione-dependent formaldehyde- activating enzyme (gfa)"/>
    <property type="match status" value="1"/>
</dbReference>
<dbReference type="PROSITE" id="PS51891">
    <property type="entry name" value="CENP_V_GFA"/>
    <property type="match status" value="1"/>
</dbReference>
<dbReference type="PANTHER" id="PTHR33337">
    <property type="entry name" value="GFA DOMAIN-CONTAINING PROTEIN"/>
    <property type="match status" value="1"/>
</dbReference>
<dbReference type="AlphaFoldDB" id="A0A178J8G8"/>
<evidence type="ECO:0000313" key="9">
    <source>
        <dbReference type="Proteomes" id="UP001150001"/>
    </source>
</evidence>
<evidence type="ECO:0000313" key="6">
    <source>
        <dbReference type="EMBL" id="MDC5738687.1"/>
    </source>
</evidence>
<keyword evidence="2" id="KW-0479">Metal-binding</keyword>
<dbReference type="PANTHER" id="PTHR33337:SF40">
    <property type="entry name" value="CENP-V_GFA DOMAIN-CONTAINING PROTEIN-RELATED"/>
    <property type="match status" value="1"/>
</dbReference>
<dbReference type="OrthoDB" id="9786619at2"/>
<dbReference type="InterPro" id="IPR011057">
    <property type="entry name" value="Mss4-like_sf"/>
</dbReference>
<evidence type="ECO:0000256" key="1">
    <source>
        <dbReference type="ARBA" id="ARBA00005495"/>
    </source>
</evidence>
<dbReference type="Proteomes" id="UP001150001">
    <property type="component" value="Unassembled WGS sequence"/>
</dbReference>
<dbReference type="GO" id="GO:0016846">
    <property type="term" value="F:carbon-sulfur lyase activity"/>
    <property type="evidence" value="ECO:0007669"/>
    <property type="project" value="InterPro"/>
</dbReference>
<accession>A0A178J8G8</accession>
<evidence type="ECO:0000256" key="2">
    <source>
        <dbReference type="ARBA" id="ARBA00022723"/>
    </source>
</evidence>
<evidence type="ECO:0000259" key="5">
    <source>
        <dbReference type="PROSITE" id="PS51891"/>
    </source>
</evidence>
<dbReference type="EMBL" id="JAPFIT010000010">
    <property type="protein sequence ID" value="MDC5738687.1"/>
    <property type="molecule type" value="Genomic_DNA"/>
</dbReference>
<dbReference type="InterPro" id="IPR006913">
    <property type="entry name" value="CENP-V/GFA"/>
</dbReference>
<evidence type="ECO:0000256" key="3">
    <source>
        <dbReference type="ARBA" id="ARBA00022833"/>
    </source>
</evidence>
<protein>
    <submittedName>
        <fullName evidence="7">Aldehyde-activating protein</fullName>
    </submittedName>
    <submittedName>
        <fullName evidence="6">GFA family protein</fullName>
    </submittedName>
</protein>
<keyword evidence="4" id="KW-0456">Lyase</keyword>
<reference evidence="6" key="2">
    <citation type="submission" date="2022-11" db="EMBL/GenBank/DDBJ databases">
        <title>Role of the vibriolysin VemA secreted by the emergent pathogen Vibrio europaeus in the colonization of Manila clam mucus.</title>
        <authorList>
            <person name="Martinez C."/>
            <person name="Rodriguez S."/>
            <person name="Vences A."/>
            <person name="Barja J.L."/>
            <person name="Toranzo A.E."/>
            <person name="Dubert J."/>
        </authorList>
    </citation>
    <scope>NUCLEOTIDE SEQUENCE</scope>
    <source>
        <strain evidence="6">3454</strain>
    </source>
</reference>
<comment type="caution">
    <text evidence="7">The sequence shown here is derived from an EMBL/GenBank/DDBJ whole genome shotgun (WGS) entry which is preliminary data.</text>
</comment>
<name>A0A178J8G8_9VIBR</name>
<sequence length="135" mass="15120">MHKEITGGCCCESVAFKVKDDFGKFYFCHCEQCRKLTGSAHASNLFTSPSNIQWTKGEDKIKRFDHPTRSFSRAFCIECGSGLPYLNQSGKFLIVPAGSLNEEPSKELDAQIFCSEQTNWHKAGLQADQMLGFPK</sequence>
<organism evidence="7 8">
    <name type="scientific">Vibrio europaeus</name>
    <dbReference type="NCBI Taxonomy" id="300876"/>
    <lineage>
        <taxon>Bacteria</taxon>
        <taxon>Pseudomonadati</taxon>
        <taxon>Pseudomonadota</taxon>
        <taxon>Gammaproteobacteria</taxon>
        <taxon>Vibrionales</taxon>
        <taxon>Vibrionaceae</taxon>
        <taxon>Vibrio</taxon>
        <taxon>Vibrio oreintalis group</taxon>
    </lineage>
</organism>
<dbReference type="GO" id="GO:0046872">
    <property type="term" value="F:metal ion binding"/>
    <property type="evidence" value="ECO:0007669"/>
    <property type="project" value="UniProtKB-KW"/>
</dbReference>
<evidence type="ECO:0000313" key="8">
    <source>
        <dbReference type="Proteomes" id="UP000094761"/>
    </source>
</evidence>
<evidence type="ECO:0000313" key="7">
    <source>
        <dbReference type="EMBL" id="OAM98453.1"/>
    </source>
</evidence>